<evidence type="ECO:0000259" key="1">
    <source>
        <dbReference type="PROSITE" id="PS51352"/>
    </source>
</evidence>
<dbReference type="PANTHER" id="PTHR42852">
    <property type="entry name" value="THIOL:DISULFIDE INTERCHANGE PROTEIN DSBE"/>
    <property type="match status" value="1"/>
</dbReference>
<feature type="domain" description="Thioredoxin" evidence="1">
    <location>
        <begin position="42"/>
        <end position="183"/>
    </location>
</feature>
<dbReference type="PROSITE" id="PS51352">
    <property type="entry name" value="THIOREDOXIN_2"/>
    <property type="match status" value="1"/>
</dbReference>
<dbReference type="RefSeq" id="WP_370562996.1">
    <property type="nucleotide sequence ID" value="NZ_JBFWIB010000002.1"/>
</dbReference>
<dbReference type="Gene3D" id="3.40.30.10">
    <property type="entry name" value="Glutaredoxin"/>
    <property type="match status" value="1"/>
</dbReference>
<dbReference type="EMBL" id="JBFWIC010000003">
    <property type="protein sequence ID" value="MEZ0473652.1"/>
    <property type="molecule type" value="Genomic_DNA"/>
</dbReference>
<dbReference type="CDD" id="cd02966">
    <property type="entry name" value="TlpA_like_family"/>
    <property type="match status" value="1"/>
</dbReference>
<reference evidence="2 3" key="1">
    <citation type="submission" date="2024-07" db="EMBL/GenBank/DDBJ databases">
        <title>Luteimonas salilacus sp. nov., isolated from the shore soil of Salt Lake in Tibet of China.</title>
        <authorList>
            <person name="Zhang X."/>
            <person name="Li A."/>
        </authorList>
    </citation>
    <scope>NUCLEOTIDE SEQUENCE [LARGE SCALE GENOMIC DNA]</scope>
    <source>
        <strain evidence="2 3">B3-2-R+30</strain>
    </source>
</reference>
<dbReference type="PANTHER" id="PTHR42852:SF17">
    <property type="entry name" value="THIOREDOXIN-LIKE PROTEIN HI_1115"/>
    <property type="match status" value="1"/>
</dbReference>
<evidence type="ECO:0000313" key="3">
    <source>
        <dbReference type="Proteomes" id="UP001566331"/>
    </source>
</evidence>
<proteinExistence type="predicted"/>
<dbReference type="InterPro" id="IPR013766">
    <property type="entry name" value="Thioredoxin_domain"/>
</dbReference>
<organism evidence="2 3">
    <name type="scientific">Luteimonas salinilitoris</name>
    <dbReference type="NCBI Taxonomy" id="3237697"/>
    <lineage>
        <taxon>Bacteria</taxon>
        <taxon>Pseudomonadati</taxon>
        <taxon>Pseudomonadota</taxon>
        <taxon>Gammaproteobacteria</taxon>
        <taxon>Lysobacterales</taxon>
        <taxon>Lysobacteraceae</taxon>
        <taxon>Luteimonas</taxon>
    </lineage>
</organism>
<name>A0ABV4HLP9_9GAMM</name>
<dbReference type="SUPFAM" id="SSF52833">
    <property type="entry name" value="Thioredoxin-like"/>
    <property type="match status" value="1"/>
</dbReference>
<comment type="caution">
    <text evidence="2">The sequence shown here is derived from an EMBL/GenBank/DDBJ whole genome shotgun (WGS) entry which is preliminary data.</text>
</comment>
<dbReference type="Proteomes" id="UP001566331">
    <property type="component" value="Unassembled WGS sequence"/>
</dbReference>
<dbReference type="InterPro" id="IPR036249">
    <property type="entry name" value="Thioredoxin-like_sf"/>
</dbReference>
<accession>A0ABV4HLP9</accession>
<keyword evidence="3" id="KW-1185">Reference proteome</keyword>
<gene>
    <name evidence="2" type="ORF">AB6713_03340</name>
</gene>
<dbReference type="InterPro" id="IPR050553">
    <property type="entry name" value="Thioredoxin_ResA/DsbE_sf"/>
</dbReference>
<sequence>MRKLPVLPIALLLSLALVAVLAWQNRELRTQRDWLAERATRPYYGMYVPAVPVEGLHGEALTLGGVSGDFQVLYFFTPQCPYCLASAPMVRVLAGRLDDAFGERVQMIGVGDAEAGALAGYVREHGFDFPVAAVADRRALMLFRGNSVPLVLVIGADGRVLHSHLGTIDTMDQVGSILAAMRTDTPPAAAMQTRSTP</sequence>
<protein>
    <submittedName>
        <fullName evidence="2">TlpA family protein disulfide reductase</fullName>
    </submittedName>
</protein>
<evidence type="ECO:0000313" key="2">
    <source>
        <dbReference type="EMBL" id="MEZ0473652.1"/>
    </source>
</evidence>